<dbReference type="Pfam" id="PF00375">
    <property type="entry name" value="SDF"/>
    <property type="match status" value="1"/>
</dbReference>
<evidence type="ECO:0000256" key="7">
    <source>
        <dbReference type="SAM" id="Phobius"/>
    </source>
</evidence>
<keyword evidence="2" id="KW-0813">Transport</keyword>
<protein>
    <recommendedName>
        <fullName evidence="9">Amino acid transporter</fullName>
    </recommendedName>
</protein>
<feature type="transmembrane region" description="Helical" evidence="7">
    <location>
        <begin position="191"/>
        <end position="216"/>
    </location>
</feature>
<feature type="transmembrane region" description="Helical" evidence="7">
    <location>
        <begin position="50"/>
        <end position="75"/>
    </location>
</feature>
<feature type="transmembrane region" description="Helical" evidence="7">
    <location>
        <begin position="152"/>
        <end position="170"/>
    </location>
</feature>
<evidence type="ECO:0000256" key="2">
    <source>
        <dbReference type="ARBA" id="ARBA00022448"/>
    </source>
</evidence>
<reference evidence="8" key="1">
    <citation type="submission" date="2018-05" db="EMBL/GenBank/DDBJ databases">
        <authorList>
            <person name="Lanie J.A."/>
            <person name="Ng W.-L."/>
            <person name="Kazmierczak K.M."/>
            <person name="Andrzejewski T.M."/>
            <person name="Davidsen T.M."/>
            <person name="Wayne K.J."/>
            <person name="Tettelin H."/>
            <person name="Glass J.I."/>
            <person name="Rusch D."/>
            <person name="Podicherti R."/>
            <person name="Tsui H.-C.T."/>
            <person name="Winkler M.E."/>
        </authorList>
    </citation>
    <scope>NUCLEOTIDE SEQUENCE</scope>
</reference>
<dbReference type="SUPFAM" id="SSF118215">
    <property type="entry name" value="Proton glutamate symport protein"/>
    <property type="match status" value="1"/>
</dbReference>
<dbReference type="PANTHER" id="PTHR42865:SF7">
    <property type="entry name" value="PROTON_GLUTAMATE-ASPARTATE SYMPORTER"/>
    <property type="match status" value="1"/>
</dbReference>
<organism evidence="8">
    <name type="scientific">marine metagenome</name>
    <dbReference type="NCBI Taxonomy" id="408172"/>
    <lineage>
        <taxon>unclassified sequences</taxon>
        <taxon>metagenomes</taxon>
        <taxon>ecological metagenomes</taxon>
    </lineage>
</organism>
<feature type="transmembrane region" description="Helical" evidence="7">
    <location>
        <begin position="354"/>
        <end position="378"/>
    </location>
</feature>
<dbReference type="InterPro" id="IPR001991">
    <property type="entry name" value="Na-dicarboxylate_symporter"/>
</dbReference>
<proteinExistence type="predicted"/>
<evidence type="ECO:0000256" key="1">
    <source>
        <dbReference type="ARBA" id="ARBA00004651"/>
    </source>
</evidence>
<keyword evidence="6 7" id="KW-0472">Membrane</keyword>
<evidence type="ECO:0008006" key="9">
    <source>
        <dbReference type="Google" id="ProtNLM"/>
    </source>
</evidence>
<dbReference type="GO" id="GO:0006835">
    <property type="term" value="P:dicarboxylic acid transport"/>
    <property type="evidence" value="ECO:0007669"/>
    <property type="project" value="TreeGrafter"/>
</dbReference>
<dbReference type="PRINTS" id="PR00173">
    <property type="entry name" value="EDTRNSPORT"/>
</dbReference>
<feature type="transmembrane region" description="Helical" evidence="7">
    <location>
        <begin position="21"/>
        <end position="38"/>
    </location>
</feature>
<keyword evidence="4 7" id="KW-0812">Transmembrane</keyword>
<feature type="transmembrane region" description="Helical" evidence="7">
    <location>
        <begin position="228"/>
        <end position="248"/>
    </location>
</feature>
<dbReference type="GO" id="GO:0015293">
    <property type="term" value="F:symporter activity"/>
    <property type="evidence" value="ECO:0007669"/>
    <property type="project" value="UniProtKB-KW"/>
</dbReference>
<comment type="subcellular location">
    <subcellularLocation>
        <location evidence="1">Cell membrane</location>
        <topology evidence="1">Multi-pass membrane protein</topology>
    </subcellularLocation>
</comment>
<dbReference type="Gene3D" id="1.10.3860.10">
    <property type="entry name" value="Sodium:dicarboxylate symporter"/>
    <property type="match status" value="1"/>
</dbReference>
<gene>
    <name evidence="8" type="ORF">METZ01_LOCUS213096</name>
</gene>
<evidence type="ECO:0000256" key="4">
    <source>
        <dbReference type="ARBA" id="ARBA00022692"/>
    </source>
</evidence>
<dbReference type="InterPro" id="IPR036458">
    <property type="entry name" value="Na:dicarbo_symporter_sf"/>
</dbReference>
<name>A0A382FC80_9ZZZZ</name>
<keyword evidence="5 7" id="KW-1133">Transmembrane helix</keyword>
<dbReference type="PANTHER" id="PTHR42865">
    <property type="entry name" value="PROTON/GLUTAMATE-ASPARTATE SYMPORTER"/>
    <property type="match status" value="1"/>
</dbReference>
<sequence>MSEAIVSHPETGNSPRFGIGTKILIGMMVGAGAGAVFGPRVEVLEPIGEIFIRLLMAAAIPLVVFNLLAGLTTLTEVRTFGRLAGKIIVYYTVTTTFALGLGLGVMTILRPGDGVQLSEPVPEGIGEIPTLGNVLVDLVPTNIFQALAEGKVAQIVVFTILLGVATLLLPPQPRDRLREMYVLGAELFRKLVHIILWVAPFGIGALMAVTVGRYGAELFGPLARFLGGVWGAQIAMVAIYMVLFRAFAARSPSRFLKQGAELWATTVATTSSLASLTVAFNVAEKMKLPRGVYAFTLPLGAQINKDGTSIMLASVLLFTAQAADRAFTPGAIVTILVIGLLLSEGSSGLPGGGLVVALIFVEAFNLPLEIAAIVGGIYRLVDMGNTTINVMGDLVGTAIVARSEERRGPVEKTA</sequence>
<dbReference type="GO" id="GO:0005886">
    <property type="term" value="C:plasma membrane"/>
    <property type="evidence" value="ECO:0007669"/>
    <property type="project" value="UniProtKB-SubCell"/>
</dbReference>
<feature type="transmembrane region" description="Helical" evidence="7">
    <location>
        <begin position="326"/>
        <end position="342"/>
    </location>
</feature>
<feature type="transmembrane region" description="Helical" evidence="7">
    <location>
        <begin position="87"/>
        <end position="109"/>
    </location>
</feature>
<dbReference type="AlphaFoldDB" id="A0A382FC80"/>
<accession>A0A382FC80</accession>
<evidence type="ECO:0000256" key="5">
    <source>
        <dbReference type="ARBA" id="ARBA00022989"/>
    </source>
</evidence>
<evidence type="ECO:0000313" key="8">
    <source>
        <dbReference type="EMBL" id="SVB60242.1"/>
    </source>
</evidence>
<keyword evidence="3" id="KW-1003">Cell membrane</keyword>
<evidence type="ECO:0000256" key="6">
    <source>
        <dbReference type="ARBA" id="ARBA00023136"/>
    </source>
</evidence>
<evidence type="ECO:0000256" key="3">
    <source>
        <dbReference type="ARBA" id="ARBA00022475"/>
    </source>
</evidence>
<dbReference type="EMBL" id="UINC01049009">
    <property type="protein sequence ID" value="SVB60242.1"/>
    <property type="molecule type" value="Genomic_DNA"/>
</dbReference>